<dbReference type="OrthoDB" id="269227at2759"/>
<dbReference type="OMA" id="ATGWDWE"/>
<dbReference type="GO" id="GO:0050660">
    <property type="term" value="F:flavin adenine dinucleotide binding"/>
    <property type="evidence" value="ECO:0007669"/>
    <property type="project" value="InterPro"/>
</dbReference>
<dbReference type="EMBL" id="BN001304">
    <property type="protein sequence ID" value="CBF78736.1"/>
    <property type="molecule type" value="Genomic_DNA"/>
</dbReference>
<dbReference type="InterPro" id="IPR007867">
    <property type="entry name" value="GMC_OxRtase_C"/>
</dbReference>
<organism evidence="7 8">
    <name type="scientific">Emericella nidulans (strain FGSC A4 / ATCC 38163 / CBS 112.46 / NRRL 194 / M139)</name>
    <name type="common">Aspergillus nidulans</name>
    <dbReference type="NCBI Taxonomy" id="227321"/>
    <lineage>
        <taxon>Eukaryota</taxon>
        <taxon>Fungi</taxon>
        <taxon>Dikarya</taxon>
        <taxon>Ascomycota</taxon>
        <taxon>Pezizomycotina</taxon>
        <taxon>Eurotiomycetes</taxon>
        <taxon>Eurotiomycetidae</taxon>
        <taxon>Eurotiales</taxon>
        <taxon>Aspergillaceae</taxon>
        <taxon>Aspergillus</taxon>
        <taxon>Aspergillus subgen. Nidulantes</taxon>
    </lineage>
</organism>
<dbReference type="HOGENOM" id="CLU_002865_6_3_1"/>
<dbReference type="GeneID" id="2869959"/>
<proteinExistence type="inferred from homology"/>
<evidence type="ECO:0000313" key="7">
    <source>
        <dbReference type="EMBL" id="CBF78736.1"/>
    </source>
</evidence>
<feature type="active site" description="Proton acceptor" evidence="2">
    <location>
        <position position="525"/>
    </location>
</feature>
<comment type="similarity">
    <text evidence="1 4">Belongs to the GMC oxidoreductase family.</text>
</comment>
<gene>
    <name evidence="7" type="ORF">ANIA_07267</name>
</gene>
<dbReference type="InParanoid" id="Q5AWR3"/>
<comment type="cofactor">
    <cofactor evidence="3">
        <name>FAD</name>
        <dbReference type="ChEBI" id="CHEBI:57692"/>
    </cofactor>
</comment>
<dbReference type="InterPro" id="IPR036188">
    <property type="entry name" value="FAD/NAD-bd_sf"/>
</dbReference>
<protein>
    <recommendedName>
        <fullName evidence="5 6">Glucose-methanol-choline oxidoreductase N-terminal domain-containing protein</fullName>
    </recommendedName>
</protein>
<dbReference type="PROSITE" id="PS00623">
    <property type="entry name" value="GMC_OXRED_1"/>
    <property type="match status" value="1"/>
</dbReference>
<evidence type="ECO:0000256" key="1">
    <source>
        <dbReference type="ARBA" id="ARBA00010790"/>
    </source>
</evidence>
<keyword evidence="8" id="KW-1185">Reference proteome</keyword>
<dbReference type="KEGG" id="ani:ANIA_07267"/>
<dbReference type="RefSeq" id="XP_680536.1">
    <property type="nucleotide sequence ID" value="XM_675444.1"/>
</dbReference>
<evidence type="ECO:0000259" key="6">
    <source>
        <dbReference type="PROSITE" id="PS00624"/>
    </source>
</evidence>
<reference evidence="8" key="1">
    <citation type="journal article" date="2005" name="Nature">
        <title>Sequencing of Aspergillus nidulans and comparative analysis with A. fumigatus and A. oryzae.</title>
        <authorList>
            <person name="Galagan J.E."/>
            <person name="Calvo S.E."/>
            <person name="Cuomo C."/>
            <person name="Ma L.J."/>
            <person name="Wortman J.R."/>
            <person name="Batzoglou S."/>
            <person name="Lee S.I."/>
            <person name="Basturkmen M."/>
            <person name="Spevak C.C."/>
            <person name="Clutterbuck J."/>
            <person name="Kapitonov V."/>
            <person name="Jurka J."/>
            <person name="Scazzocchio C."/>
            <person name="Farman M."/>
            <person name="Butler J."/>
            <person name="Purcell S."/>
            <person name="Harris S."/>
            <person name="Braus G.H."/>
            <person name="Draht O."/>
            <person name="Busch S."/>
            <person name="D'Enfert C."/>
            <person name="Bouchier C."/>
            <person name="Goldman G.H."/>
            <person name="Bell-Pedersen D."/>
            <person name="Griffiths-Jones S."/>
            <person name="Doonan J.H."/>
            <person name="Yu J."/>
            <person name="Vienken K."/>
            <person name="Pain A."/>
            <person name="Freitag M."/>
            <person name="Selker E.U."/>
            <person name="Archer D.B."/>
            <person name="Penalva M.A."/>
            <person name="Oakley B.R."/>
            <person name="Momany M."/>
            <person name="Tanaka T."/>
            <person name="Kumagai T."/>
            <person name="Asai K."/>
            <person name="Machida M."/>
            <person name="Nierman W.C."/>
            <person name="Denning D.W."/>
            <person name="Caddick M."/>
            <person name="Hynes M."/>
            <person name="Paoletti M."/>
            <person name="Fischer R."/>
            <person name="Miller B."/>
            <person name="Dyer P."/>
            <person name="Sachs M.S."/>
            <person name="Osmani S.A."/>
            <person name="Birren B.W."/>
        </authorList>
    </citation>
    <scope>NUCLEOTIDE SEQUENCE [LARGE SCALE GENOMIC DNA]</scope>
    <source>
        <strain evidence="8">FGSC A4 / ATCC 38163 / CBS 112.46 / NRRL 194 / M139</strain>
    </source>
</reference>
<keyword evidence="4" id="KW-0285">Flavoprotein</keyword>
<name>Q5AWR3_EMENI</name>
<dbReference type="PIRSF" id="PIRSF000137">
    <property type="entry name" value="Alcohol_oxidase"/>
    <property type="match status" value="1"/>
</dbReference>
<evidence type="ECO:0000256" key="4">
    <source>
        <dbReference type="RuleBase" id="RU003968"/>
    </source>
</evidence>
<dbReference type="GO" id="GO:0016614">
    <property type="term" value="F:oxidoreductase activity, acting on CH-OH group of donors"/>
    <property type="evidence" value="ECO:0007669"/>
    <property type="project" value="InterPro"/>
</dbReference>
<dbReference type="Pfam" id="PF00732">
    <property type="entry name" value="GMC_oxred_N"/>
    <property type="match status" value="1"/>
</dbReference>
<dbReference type="Gene3D" id="3.50.50.60">
    <property type="entry name" value="FAD/NAD(P)-binding domain"/>
    <property type="match status" value="1"/>
</dbReference>
<dbReference type="GO" id="GO:0016491">
    <property type="term" value="F:oxidoreductase activity"/>
    <property type="evidence" value="ECO:0000318"/>
    <property type="project" value="GO_Central"/>
</dbReference>
<dbReference type="PROSITE" id="PS00624">
    <property type="entry name" value="GMC_OXRED_2"/>
    <property type="match status" value="1"/>
</dbReference>
<evidence type="ECO:0000256" key="3">
    <source>
        <dbReference type="PIRSR" id="PIRSR000137-2"/>
    </source>
</evidence>
<dbReference type="Proteomes" id="UP000000560">
    <property type="component" value="Chromosome IV"/>
</dbReference>
<feature type="active site" description="Proton donor" evidence="2">
    <location>
        <position position="487"/>
    </location>
</feature>
<dbReference type="AlphaFoldDB" id="Q5AWR3"/>
<evidence type="ECO:0000256" key="2">
    <source>
        <dbReference type="PIRSR" id="PIRSR000137-1"/>
    </source>
</evidence>
<dbReference type="CAZy" id="AA3">
    <property type="family name" value="Auxiliary Activities 3"/>
</dbReference>
<dbReference type="InterPro" id="IPR012132">
    <property type="entry name" value="GMC_OxRdtase"/>
</dbReference>
<evidence type="ECO:0000259" key="5">
    <source>
        <dbReference type="PROSITE" id="PS00623"/>
    </source>
</evidence>
<dbReference type="Pfam" id="PF05199">
    <property type="entry name" value="GMC_oxred_C"/>
    <property type="match status" value="1"/>
</dbReference>
<sequence length="549" mass="59199">MTIPEFDYIIVGGGLTGCVVASRLKQHDPSLNVLLLEAGVDPSNNPNVKTYPPLFSLLGSDIDWKYSTTPQPNTGNRIHSVHAGKALGGGTTINFGGWSRGDSADYDLWARTVRDQRWGYQGLLPYFRRSESFFDRTADVQEHGFEGPVRVCAVSASDPNRQYPMRGPVRDAWIEIGEQYNPAPGTGRLSGVVEFLETWQGGERQAAHQAYSLDGLQCITGARAHKVEVSGPGNIVSGVLLADGRRFTARKEVILAAGALRTPQLLMLSGIGPGDTLAKHGISSVVEAPEVGRNLIDHFALYQLYKLREPERGIALGSSKLSHPALTQGFPVDWAVNQRVPRDVLDPAVQKDKERFGSSTDESVLIPGRPLVETLILYAPIGMPTDGSLLMTSVMLLSATSRGTVSISSASPSDPPLVDSNYYDTETDRAVLTYGSRRTAKALLETSALKNYVECEVPPPDMPALTSQSSDEEFDARIRATGMAHHHPAGTAAMGKVVDTELRVIGVRNLRVVDASILPVSIGGHPQATLYAVAEQAADLILQADVEKA</sequence>
<feature type="domain" description="Glucose-methanol-choline oxidoreductase N-terminal" evidence="5">
    <location>
        <begin position="84"/>
        <end position="107"/>
    </location>
</feature>
<evidence type="ECO:0000313" key="8">
    <source>
        <dbReference type="Proteomes" id="UP000000560"/>
    </source>
</evidence>
<dbReference type="eggNOG" id="KOG1238">
    <property type="taxonomic scope" value="Eukaryota"/>
</dbReference>
<reference evidence="8" key="2">
    <citation type="journal article" date="2009" name="Fungal Genet. Biol.">
        <title>The 2008 update of the Aspergillus nidulans genome annotation: a community effort.</title>
        <authorList>
            <person name="Wortman J.R."/>
            <person name="Gilsenan J.M."/>
            <person name="Joardar V."/>
            <person name="Deegan J."/>
            <person name="Clutterbuck J."/>
            <person name="Andersen M.R."/>
            <person name="Archer D."/>
            <person name="Bencina M."/>
            <person name="Braus G."/>
            <person name="Coutinho P."/>
            <person name="von Dohren H."/>
            <person name="Doonan J."/>
            <person name="Driessen A.J."/>
            <person name="Durek P."/>
            <person name="Espeso E."/>
            <person name="Fekete E."/>
            <person name="Flipphi M."/>
            <person name="Estrada C.G."/>
            <person name="Geysens S."/>
            <person name="Goldman G."/>
            <person name="de Groot P.W."/>
            <person name="Hansen K."/>
            <person name="Harris S.D."/>
            <person name="Heinekamp T."/>
            <person name="Helmstaedt K."/>
            <person name="Henrissat B."/>
            <person name="Hofmann G."/>
            <person name="Homan T."/>
            <person name="Horio T."/>
            <person name="Horiuchi H."/>
            <person name="James S."/>
            <person name="Jones M."/>
            <person name="Karaffa L."/>
            <person name="Karanyi Z."/>
            <person name="Kato M."/>
            <person name="Keller N."/>
            <person name="Kelly D.E."/>
            <person name="Kiel J.A."/>
            <person name="Kim J.M."/>
            <person name="van der Klei I.J."/>
            <person name="Klis F.M."/>
            <person name="Kovalchuk A."/>
            <person name="Krasevec N."/>
            <person name="Kubicek C.P."/>
            <person name="Liu B."/>
            <person name="Maccabe A."/>
            <person name="Meyer V."/>
            <person name="Mirabito P."/>
            <person name="Miskei M."/>
            <person name="Mos M."/>
            <person name="Mullins J."/>
            <person name="Nelson D.R."/>
            <person name="Nielsen J."/>
            <person name="Oakley B.R."/>
            <person name="Osmani S.A."/>
            <person name="Pakula T."/>
            <person name="Paszewski A."/>
            <person name="Paulsen I."/>
            <person name="Pilsyk S."/>
            <person name="Pocsi I."/>
            <person name="Punt P.J."/>
            <person name="Ram A.F."/>
            <person name="Ren Q."/>
            <person name="Robellet X."/>
            <person name="Robson G."/>
            <person name="Seiboth B."/>
            <person name="van Solingen P."/>
            <person name="Specht T."/>
            <person name="Sun J."/>
            <person name="Taheri-Talesh N."/>
            <person name="Takeshita N."/>
            <person name="Ussery D."/>
            <person name="vanKuyk P.A."/>
            <person name="Visser H."/>
            <person name="van de Vondervoort P.J."/>
            <person name="de Vries R.P."/>
            <person name="Walton J."/>
            <person name="Xiang X."/>
            <person name="Xiong Y."/>
            <person name="Zeng A.P."/>
            <person name="Brandt B.W."/>
            <person name="Cornell M.J."/>
            <person name="van den Hondel C.A."/>
            <person name="Visser J."/>
            <person name="Oliver S.G."/>
            <person name="Turner G."/>
        </authorList>
    </citation>
    <scope>GENOME REANNOTATION</scope>
    <source>
        <strain evidence="8">FGSC A4 / ATCC 38163 / CBS 112.46 / NRRL 194 / M139</strain>
    </source>
</reference>
<dbReference type="Gene3D" id="3.30.560.10">
    <property type="entry name" value="Glucose Oxidase, domain 3"/>
    <property type="match status" value="1"/>
</dbReference>
<accession>Q5AWR3</accession>
<dbReference type="SUPFAM" id="SSF51905">
    <property type="entry name" value="FAD/NAD(P)-binding domain"/>
    <property type="match status" value="1"/>
</dbReference>
<feature type="binding site" evidence="3">
    <location>
        <begin position="526"/>
        <end position="527"/>
    </location>
    <ligand>
        <name>FAD</name>
        <dbReference type="ChEBI" id="CHEBI:57692"/>
    </ligand>
</feature>
<dbReference type="VEuPathDB" id="FungiDB:AN7267"/>
<keyword evidence="3 4" id="KW-0274">FAD</keyword>
<dbReference type="PANTHER" id="PTHR11552">
    <property type="entry name" value="GLUCOSE-METHANOL-CHOLINE GMC OXIDOREDUCTASE"/>
    <property type="match status" value="1"/>
</dbReference>
<feature type="domain" description="Glucose-methanol-choline oxidoreductase N-terminal" evidence="6">
    <location>
        <begin position="258"/>
        <end position="272"/>
    </location>
</feature>
<dbReference type="InterPro" id="IPR000172">
    <property type="entry name" value="GMC_OxRdtase_N"/>
</dbReference>
<accession>C8VCU3</accession>
<dbReference type="PANTHER" id="PTHR11552:SF123">
    <property type="entry name" value="GMC OXIDOREDUCTASE (AFU_ORTHOLOGUE AFUA_2G01770)-RELATED"/>
    <property type="match status" value="1"/>
</dbReference>
<dbReference type="SUPFAM" id="SSF54373">
    <property type="entry name" value="FAD-linked reductases, C-terminal domain"/>
    <property type="match status" value="1"/>
</dbReference>